<organism evidence="1 2">
    <name type="scientific">Aeromonas veronii</name>
    <dbReference type="NCBI Taxonomy" id="654"/>
    <lineage>
        <taxon>Bacteria</taxon>
        <taxon>Pseudomonadati</taxon>
        <taxon>Pseudomonadota</taxon>
        <taxon>Gammaproteobacteria</taxon>
        <taxon>Aeromonadales</taxon>
        <taxon>Aeromonadaceae</taxon>
        <taxon>Aeromonas</taxon>
    </lineage>
</organism>
<accession>A0A2T4MWE5</accession>
<name>A0A2T4MWE5_AERVE</name>
<proteinExistence type="predicted"/>
<protein>
    <submittedName>
        <fullName evidence="1">Uncharacterized protein</fullName>
    </submittedName>
</protein>
<sequence length="632" mass="71157">MKALLSIPIVISPSLDEPEACTPGILNKLFSEVKAKLYQGTGIKFEGYPLFSVNAIECRDYNFDKISAPYFTSDIIRSTEDETSKDFNTELSNLINLECEDYCLINEDSVIKNAISDSEHVMPWCVCVNVYFLSTESTKNNIVKIKDDEVRELKSLIESAFDDITGSDCYVMNPMIGVISYDEGGVSSFTVDGEEYYQQDEDTGADDNIDLLEFNVTLRDFAEQRINKKNSYKLFLMWCDDVFCHVLFNKDKARFILSSYDDVSYRCSVNLLEFTGSQNSIINMLVDGMDVECYSEYDEMFATKNNQNVDCGSLDIPLKRFASYDNGAIISRVRNGVTHQELLKSLIEGKSYIESIEGNLSKLNPTGIGVASYMSAHDGCYFHFVVTVFGKKESGDDEFIICEESFSEHGIIPSSENGGLYQRIESFKEMAVRLGVDFWNIEREFEYNTEEDGLCNAQRSQVEDECRTALVFVMAEKSGAILKKKLNNEEISKKVRALIKINGQLDDDEDELVKIHCDSELRYLSGLGNIDIVNQAIFQYAQSAKKDLPKQGFATLPEPLDSATRIKNPGLVAYAVVVDAPSSVIVEMKIGLSAFKNNELLPSELHDLRFEVCKEFGITDEKSMFFDICGSD</sequence>
<reference evidence="1 2" key="1">
    <citation type="submission" date="2018-03" db="EMBL/GenBank/DDBJ databases">
        <title>Aeromonas veronii whole genome sequencing and analysis.</title>
        <authorList>
            <person name="Xie H."/>
            <person name="Liu T."/>
            <person name="Wang K."/>
        </authorList>
    </citation>
    <scope>NUCLEOTIDE SEQUENCE [LARGE SCALE GENOMIC DNA]</scope>
    <source>
        <strain evidence="1 2">XH.VA.1</strain>
    </source>
</reference>
<evidence type="ECO:0000313" key="1">
    <source>
        <dbReference type="EMBL" id="PTH78921.1"/>
    </source>
</evidence>
<comment type="caution">
    <text evidence="1">The sequence shown here is derived from an EMBL/GenBank/DDBJ whole genome shotgun (WGS) entry which is preliminary data.</text>
</comment>
<dbReference type="Proteomes" id="UP000241986">
    <property type="component" value="Unassembled WGS sequence"/>
</dbReference>
<dbReference type="RefSeq" id="WP_107684546.1">
    <property type="nucleotide sequence ID" value="NZ_PZKL01000045.1"/>
</dbReference>
<gene>
    <name evidence="1" type="ORF">DAA48_21000</name>
</gene>
<dbReference type="EMBL" id="PZKL01000045">
    <property type="protein sequence ID" value="PTH78921.1"/>
    <property type="molecule type" value="Genomic_DNA"/>
</dbReference>
<dbReference type="AlphaFoldDB" id="A0A2T4MWE5"/>
<evidence type="ECO:0000313" key="2">
    <source>
        <dbReference type="Proteomes" id="UP000241986"/>
    </source>
</evidence>